<evidence type="ECO:0000256" key="1">
    <source>
        <dbReference type="ARBA" id="ARBA00022729"/>
    </source>
</evidence>
<dbReference type="PANTHER" id="PTHR32444">
    <property type="entry name" value="BULB-TYPE LECTIN DOMAIN-CONTAINING PROTEIN"/>
    <property type="match status" value="1"/>
</dbReference>
<comment type="caution">
    <text evidence="5">The sequence shown here is derived from an EMBL/GenBank/DDBJ whole genome shotgun (WGS) entry which is preliminary data.</text>
</comment>
<dbReference type="GO" id="GO:0048544">
    <property type="term" value="P:recognition of pollen"/>
    <property type="evidence" value="ECO:0007669"/>
    <property type="project" value="InterPro"/>
</dbReference>
<evidence type="ECO:0000259" key="4">
    <source>
        <dbReference type="Pfam" id="PF00954"/>
    </source>
</evidence>
<keyword evidence="2" id="KW-1015">Disulfide bond</keyword>
<gene>
    <name evidence="5" type="ORF">RJ640_022335</name>
</gene>
<dbReference type="InterPro" id="IPR036426">
    <property type="entry name" value="Bulb-type_lectin_dom_sf"/>
</dbReference>
<reference evidence="5" key="1">
    <citation type="submission" date="2022-12" db="EMBL/GenBank/DDBJ databases">
        <title>Draft genome assemblies for two species of Escallonia (Escalloniales).</title>
        <authorList>
            <person name="Chanderbali A."/>
            <person name="Dervinis C."/>
            <person name="Anghel I."/>
            <person name="Soltis D."/>
            <person name="Soltis P."/>
            <person name="Zapata F."/>
        </authorList>
    </citation>
    <scope>NUCLEOTIDE SEQUENCE</scope>
    <source>
        <strain evidence="5">UCBG92.1500</strain>
        <tissue evidence="5">Leaf</tissue>
    </source>
</reference>
<evidence type="ECO:0000256" key="2">
    <source>
        <dbReference type="ARBA" id="ARBA00023157"/>
    </source>
</evidence>
<proteinExistence type="predicted"/>
<evidence type="ECO:0000313" key="5">
    <source>
        <dbReference type="EMBL" id="KAK2967403.1"/>
    </source>
</evidence>
<feature type="region of interest" description="Disordered" evidence="3">
    <location>
        <begin position="1"/>
        <end position="22"/>
    </location>
</feature>
<evidence type="ECO:0000256" key="3">
    <source>
        <dbReference type="SAM" id="MobiDB-lite"/>
    </source>
</evidence>
<evidence type="ECO:0000313" key="6">
    <source>
        <dbReference type="Proteomes" id="UP001187471"/>
    </source>
</evidence>
<sequence>MKPRTHVNGDEKPQMTSWRSPSDPSIGSYSLGLVPLYIPQLFIWNGTHPYWRSGPWNGQIFIGIPKMYSVVLNGFSLVNDGEGSFYLSFVVATESVHIYYVLNWNGTLTEKILEDGKQDWEVTWLAPEDDCDIYGKSSHTRDMIAIVRPSALMPSNRISANKLIASSMKPLSTYAEIIEFHSQHMQRSLNSSYLGTGLDGGFGCKLIQLSPYSSFIEEVPLEEGARQ</sequence>
<name>A0AA88QIX6_9ASTE</name>
<dbReference type="PANTHER" id="PTHR32444:SF198">
    <property type="entry name" value="BULB-TYPE LECTIN DOMAIN-CONTAINING PROTEIN"/>
    <property type="match status" value="1"/>
</dbReference>
<dbReference type="Pfam" id="PF00954">
    <property type="entry name" value="S_locus_glycop"/>
    <property type="match status" value="1"/>
</dbReference>
<dbReference type="SUPFAM" id="SSF51110">
    <property type="entry name" value="alpha-D-mannose-specific plant lectins"/>
    <property type="match status" value="1"/>
</dbReference>
<keyword evidence="1" id="KW-0732">Signal</keyword>
<protein>
    <recommendedName>
        <fullName evidence="4">S-locus glycoprotein domain-containing protein</fullName>
    </recommendedName>
</protein>
<dbReference type="EMBL" id="JAVXUO010003019">
    <property type="protein sequence ID" value="KAK2967403.1"/>
    <property type="molecule type" value="Genomic_DNA"/>
</dbReference>
<accession>A0AA88QIX6</accession>
<organism evidence="5 6">
    <name type="scientific">Escallonia rubra</name>
    <dbReference type="NCBI Taxonomy" id="112253"/>
    <lineage>
        <taxon>Eukaryota</taxon>
        <taxon>Viridiplantae</taxon>
        <taxon>Streptophyta</taxon>
        <taxon>Embryophyta</taxon>
        <taxon>Tracheophyta</taxon>
        <taxon>Spermatophyta</taxon>
        <taxon>Magnoliopsida</taxon>
        <taxon>eudicotyledons</taxon>
        <taxon>Gunneridae</taxon>
        <taxon>Pentapetalae</taxon>
        <taxon>asterids</taxon>
        <taxon>campanulids</taxon>
        <taxon>Escalloniales</taxon>
        <taxon>Escalloniaceae</taxon>
        <taxon>Escallonia</taxon>
    </lineage>
</organism>
<feature type="domain" description="S-locus glycoprotein" evidence="4">
    <location>
        <begin position="51"/>
        <end position="136"/>
    </location>
</feature>
<keyword evidence="6" id="KW-1185">Reference proteome</keyword>
<dbReference type="InterPro" id="IPR000858">
    <property type="entry name" value="S_locus_glycoprot_dom"/>
</dbReference>
<dbReference type="Proteomes" id="UP001187471">
    <property type="component" value="Unassembled WGS sequence"/>
</dbReference>
<dbReference type="AlphaFoldDB" id="A0AA88QIX6"/>